<feature type="domain" description="Type II secretion system protein GspF" evidence="7">
    <location>
        <begin position="162"/>
        <end position="287"/>
    </location>
</feature>
<comment type="caution">
    <text evidence="8">The sequence shown here is derived from an EMBL/GenBank/DDBJ whole genome shotgun (WGS) entry which is preliminary data.</text>
</comment>
<keyword evidence="3 6" id="KW-0812">Transmembrane</keyword>
<keyword evidence="4 6" id="KW-1133">Transmembrane helix</keyword>
<accession>A0A5A7MQ60</accession>
<organism evidence="8 9">
    <name type="scientific">Iodidimonas gelatinilytica</name>
    <dbReference type="NCBI Taxonomy" id="1236966"/>
    <lineage>
        <taxon>Bacteria</taxon>
        <taxon>Pseudomonadati</taxon>
        <taxon>Pseudomonadota</taxon>
        <taxon>Alphaproteobacteria</taxon>
        <taxon>Iodidimonadales</taxon>
        <taxon>Iodidimonadaceae</taxon>
        <taxon>Iodidimonas</taxon>
    </lineage>
</organism>
<dbReference type="Pfam" id="PF00482">
    <property type="entry name" value="T2SSF"/>
    <property type="match status" value="1"/>
</dbReference>
<evidence type="ECO:0000256" key="4">
    <source>
        <dbReference type="ARBA" id="ARBA00022989"/>
    </source>
</evidence>
<dbReference type="AlphaFoldDB" id="A0A5A7MQ60"/>
<name>A0A5A7MQ60_9PROT</name>
<dbReference type="Proteomes" id="UP000322084">
    <property type="component" value="Unassembled WGS sequence"/>
</dbReference>
<evidence type="ECO:0000256" key="6">
    <source>
        <dbReference type="SAM" id="Phobius"/>
    </source>
</evidence>
<dbReference type="InterPro" id="IPR018076">
    <property type="entry name" value="T2SS_GspF_dom"/>
</dbReference>
<proteinExistence type="predicted"/>
<evidence type="ECO:0000256" key="1">
    <source>
        <dbReference type="ARBA" id="ARBA00004651"/>
    </source>
</evidence>
<feature type="transmembrane region" description="Helical" evidence="6">
    <location>
        <begin position="6"/>
        <end position="31"/>
    </location>
</feature>
<gene>
    <name evidence="8" type="ORF">JCM17844_16030</name>
</gene>
<feature type="transmembrane region" description="Helical" evidence="6">
    <location>
        <begin position="98"/>
        <end position="118"/>
    </location>
</feature>
<protein>
    <recommendedName>
        <fullName evidence="7">Type II secretion system protein GspF domain-containing protein</fullName>
    </recommendedName>
</protein>
<feature type="transmembrane region" description="Helical" evidence="6">
    <location>
        <begin position="124"/>
        <end position="143"/>
    </location>
</feature>
<evidence type="ECO:0000256" key="5">
    <source>
        <dbReference type="ARBA" id="ARBA00023136"/>
    </source>
</evidence>
<evidence type="ECO:0000313" key="9">
    <source>
        <dbReference type="Proteomes" id="UP000322084"/>
    </source>
</evidence>
<dbReference type="Gene3D" id="1.20.81.30">
    <property type="entry name" value="Type II secretion system (T2SS), domain F"/>
    <property type="match status" value="1"/>
</dbReference>
<dbReference type="PANTHER" id="PTHR35007:SF1">
    <property type="entry name" value="PILUS ASSEMBLY PROTEIN"/>
    <property type="match status" value="1"/>
</dbReference>
<feature type="transmembrane region" description="Helical" evidence="6">
    <location>
        <begin position="301"/>
        <end position="321"/>
    </location>
</feature>
<dbReference type="InterPro" id="IPR042094">
    <property type="entry name" value="T2SS_GspF_sf"/>
</dbReference>
<evidence type="ECO:0000256" key="3">
    <source>
        <dbReference type="ARBA" id="ARBA00022692"/>
    </source>
</evidence>
<comment type="subcellular location">
    <subcellularLocation>
        <location evidence="1">Cell membrane</location>
        <topology evidence="1">Multi-pass membrane protein</topology>
    </subcellularLocation>
</comment>
<sequence length="329" mass="36220">MASGNDTLLIALIFGASLLIFGTLAAAFLFSGTSDKRVRARLTRYRAKYGPSGGVARARSILADQDNSSPFEAMLARFVPRPESFRKRLQKTGKDVPVGRYAIICAVVLLVSSLLMMLFFSLPFALSLLLGVVIGIGLPHFIVSRMIAKREKQFLALFPEAIELIVRGLKSGLPINETITIVGSEVEDPVGTEFRKIADQVRFGKTLEDAMWQAADRLDFPDFKFFVISLAIQRETGGNLAETLGNLSNILRSRHQMKLKIKALSSEGRASAMIIGCLPFIMFAIIYAMNAEYASTFFTDPRAMIVLFGALIWMGLGGFIISKMISFEI</sequence>
<dbReference type="EMBL" id="BKCL01000004">
    <property type="protein sequence ID" value="GEQ97966.1"/>
    <property type="molecule type" value="Genomic_DNA"/>
</dbReference>
<dbReference type="GO" id="GO:0005886">
    <property type="term" value="C:plasma membrane"/>
    <property type="evidence" value="ECO:0007669"/>
    <property type="project" value="UniProtKB-SubCell"/>
</dbReference>
<reference evidence="8 9" key="1">
    <citation type="submission" date="2019-09" db="EMBL/GenBank/DDBJ databases">
        <title>NBRP : Genome information of microbial organism related human and environment.</title>
        <authorList>
            <person name="Hattori M."/>
            <person name="Oshima K."/>
            <person name="Inaba H."/>
            <person name="Suda W."/>
            <person name="Sakamoto M."/>
            <person name="Iino T."/>
            <person name="Kitahara M."/>
            <person name="Oshida Y."/>
            <person name="Iida T."/>
            <person name="Kudo T."/>
            <person name="Itoh T."/>
            <person name="Ohkuma M."/>
        </authorList>
    </citation>
    <scope>NUCLEOTIDE SEQUENCE [LARGE SCALE GENOMIC DNA]</scope>
    <source>
        <strain evidence="8 9">Hi-2</strain>
    </source>
</reference>
<dbReference type="RefSeq" id="WP_150000344.1">
    <property type="nucleotide sequence ID" value="NZ_BKCL01000004.1"/>
</dbReference>
<evidence type="ECO:0000259" key="7">
    <source>
        <dbReference type="Pfam" id="PF00482"/>
    </source>
</evidence>
<dbReference type="PANTHER" id="PTHR35007">
    <property type="entry name" value="INTEGRAL MEMBRANE PROTEIN-RELATED"/>
    <property type="match status" value="1"/>
</dbReference>
<keyword evidence="5 6" id="KW-0472">Membrane</keyword>
<feature type="transmembrane region" description="Helical" evidence="6">
    <location>
        <begin position="270"/>
        <end position="289"/>
    </location>
</feature>
<evidence type="ECO:0000313" key="8">
    <source>
        <dbReference type="EMBL" id="GEQ97966.1"/>
    </source>
</evidence>
<keyword evidence="2" id="KW-1003">Cell membrane</keyword>
<evidence type="ECO:0000256" key="2">
    <source>
        <dbReference type="ARBA" id="ARBA00022475"/>
    </source>
</evidence>